<dbReference type="EMBL" id="JARBHB010000012">
    <property type="protein sequence ID" value="KAJ8871827.1"/>
    <property type="molecule type" value="Genomic_DNA"/>
</dbReference>
<protein>
    <submittedName>
        <fullName evidence="3">Uncharacterized protein</fullName>
    </submittedName>
</protein>
<evidence type="ECO:0000313" key="4">
    <source>
        <dbReference type="Proteomes" id="UP001159363"/>
    </source>
</evidence>
<name>A0ABQ9GIJ7_9NEOP</name>
<sequence>MTSKNCGRTVLQPGRPEARRRRNGEHTTAKLLGSDVFVISRKRRSDVQSSDDRGHVSDASEENGGTLEPHAPSDGSRVDAASDDYELDGSAGQRRPGGGRPRRPATQAARGEPGGADRHRQPRLPRQRRCARLPRRNRGQKTCEDMAHDVGQSVLATSERTVDRGHGNFSRALIGVTTVAAVSLLASHQGDPGSIPGRVNPDFRMWESCRTMPLVGGFSRGSPVSPGLSFRRCSIPRSPSSALKTVQISSLTHWLLLSLIGTAVVDNNAAVVLGSPGGLADLRLDAELKDKEVAEAVNLELVNMNPNNGSGNGNGISLNGIPVKKEPGEDVSEGYADPYDEYFVPVNEHRKYMRVYVNILKEQLISVKVMGLTKGYRFTQDSDPKHMALITLLWLLYNAQMDADTTSVAQYQSCVVPVHALCHPARCPLHNPHTMSTVARPLCPQHRPAPHHLRTAGERELRGGPGRAVRLRASGRRRRLSPVDAKVGEVRNHPGEKLYVTKDKRRSQSWGRLILMGICCIVVAAAIVIGALAATGVILSQQEAIVGDAAITSRQFSGSASPVIEEESNDVLPEVSSYSPPPHISHEPDTPPTTETNQYYGEHMKTYNLLL</sequence>
<keyword evidence="4" id="KW-1185">Reference proteome</keyword>
<accession>A0ABQ9GIJ7</accession>
<reference evidence="3 4" key="1">
    <citation type="submission" date="2023-02" db="EMBL/GenBank/DDBJ databases">
        <title>LHISI_Scaffold_Assembly.</title>
        <authorList>
            <person name="Stuart O.P."/>
            <person name="Cleave R."/>
            <person name="Magrath M.J.L."/>
            <person name="Mikheyev A.S."/>
        </authorList>
    </citation>
    <scope>NUCLEOTIDE SEQUENCE [LARGE SCALE GENOMIC DNA]</scope>
    <source>
        <strain evidence="3">Daus_M_001</strain>
        <tissue evidence="3">Leg muscle</tissue>
    </source>
</reference>
<feature type="region of interest" description="Disordered" evidence="1">
    <location>
        <begin position="569"/>
        <end position="598"/>
    </location>
</feature>
<evidence type="ECO:0000313" key="3">
    <source>
        <dbReference type="EMBL" id="KAJ8871827.1"/>
    </source>
</evidence>
<comment type="caution">
    <text evidence="3">The sequence shown here is derived from an EMBL/GenBank/DDBJ whole genome shotgun (WGS) entry which is preliminary data.</text>
</comment>
<organism evidence="3 4">
    <name type="scientific">Dryococelus australis</name>
    <dbReference type="NCBI Taxonomy" id="614101"/>
    <lineage>
        <taxon>Eukaryota</taxon>
        <taxon>Metazoa</taxon>
        <taxon>Ecdysozoa</taxon>
        <taxon>Arthropoda</taxon>
        <taxon>Hexapoda</taxon>
        <taxon>Insecta</taxon>
        <taxon>Pterygota</taxon>
        <taxon>Neoptera</taxon>
        <taxon>Polyneoptera</taxon>
        <taxon>Phasmatodea</taxon>
        <taxon>Verophasmatodea</taxon>
        <taxon>Anareolatae</taxon>
        <taxon>Phasmatidae</taxon>
        <taxon>Eurycanthinae</taxon>
        <taxon>Dryococelus</taxon>
    </lineage>
</organism>
<evidence type="ECO:0000256" key="2">
    <source>
        <dbReference type="SAM" id="Phobius"/>
    </source>
</evidence>
<dbReference type="Proteomes" id="UP001159363">
    <property type="component" value="Chromosome 11"/>
</dbReference>
<proteinExistence type="predicted"/>
<feature type="compositionally biased region" description="Basic residues" evidence="1">
    <location>
        <begin position="120"/>
        <end position="139"/>
    </location>
</feature>
<feature type="region of interest" description="Disordered" evidence="1">
    <location>
        <begin position="1"/>
        <end position="142"/>
    </location>
</feature>
<gene>
    <name evidence="3" type="ORF">PR048_028167</name>
</gene>
<keyword evidence="2" id="KW-1133">Transmembrane helix</keyword>
<keyword evidence="2" id="KW-0472">Membrane</keyword>
<keyword evidence="2" id="KW-0812">Transmembrane</keyword>
<evidence type="ECO:0000256" key="1">
    <source>
        <dbReference type="SAM" id="MobiDB-lite"/>
    </source>
</evidence>
<feature type="transmembrane region" description="Helical" evidence="2">
    <location>
        <begin position="513"/>
        <end position="539"/>
    </location>
</feature>